<protein>
    <recommendedName>
        <fullName evidence="3">Pyruvate carboxyltransferase domain-containing protein</fullName>
    </recommendedName>
</protein>
<name>A0A6N6W9X1_9BURK</name>
<dbReference type="SUPFAM" id="SSF51569">
    <property type="entry name" value="Aldolase"/>
    <property type="match status" value="1"/>
</dbReference>
<dbReference type="Proteomes" id="UP000463700">
    <property type="component" value="Unassembled WGS sequence"/>
</dbReference>
<sequence>MIARVQFSDVSLTDGQTVTWSGALTTAMAQLPLARMAGTGVTEVEVISTTTFHECLARGEDPWQRVTALRAAAGSLVLRARLDLLTEHGGRGADVLSPDVGAAWIAELAARGIAQVVIVDPLLQRDRLRPMFLAARRAGVSAIGVLPYDAAERRTDAWYCTQAAHLVADGADRVMLRDEAGVLTVDRIATLFPLLLETLRATPLQLHTRCQTALAPQVVIEAVRLGVAGIDTALPCVANGASVPSLTRLVRSLALLGVDADVPDMASVAEADAELARIADAEGLPAGAPWVFDVAPYVHQLPGEIAAQAMDALTQSGQLAGLHAFAEECARVRAEVGNPPMVAPFAGPIAAQAWQHFNGMARYAELQPGLRRILLGAYGPVDGAFDRELQQRVGALGKIECKSLEDIRRAMPLLDDASRLLAHAFAANPSSVPRESSAAELTYRPASPWDRLALGLLQRSQRYALLSVTGPGVDIRLHQCKE</sequence>
<dbReference type="EMBL" id="VOSW01000054">
    <property type="protein sequence ID" value="KAE8756981.1"/>
    <property type="molecule type" value="Genomic_DNA"/>
</dbReference>
<dbReference type="RefSeq" id="WP_154564067.1">
    <property type="nucleotide sequence ID" value="NZ_JAMXWG010000035.1"/>
</dbReference>
<accession>A0A6N6W9X1</accession>
<dbReference type="InterPro" id="IPR013785">
    <property type="entry name" value="Aldolase_TIM"/>
</dbReference>
<gene>
    <name evidence="1" type="ORF">FSO04_26450</name>
</gene>
<proteinExistence type="predicted"/>
<comment type="caution">
    <text evidence="1">The sequence shown here is derived from an EMBL/GenBank/DDBJ whole genome shotgun (WGS) entry which is preliminary data.</text>
</comment>
<dbReference type="AlphaFoldDB" id="A0A6N6W9X1"/>
<dbReference type="OrthoDB" id="9760256at2"/>
<evidence type="ECO:0000313" key="1">
    <source>
        <dbReference type="EMBL" id="KAE8756981.1"/>
    </source>
</evidence>
<evidence type="ECO:0008006" key="3">
    <source>
        <dbReference type="Google" id="ProtNLM"/>
    </source>
</evidence>
<dbReference type="Gene3D" id="3.20.20.70">
    <property type="entry name" value="Aldolase class I"/>
    <property type="match status" value="1"/>
</dbReference>
<organism evidence="1 2">
    <name type="scientific">Paraburkholderia madseniana</name>
    <dbReference type="NCBI Taxonomy" id="2599607"/>
    <lineage>
        <taxon>Bacteria</taxon>
        <taxon>Pseudomonadati</taxon>
        <taxon>Pseudomonadota</taxon>
        <taxon>Betaproteobacteria</taxon>
        <taxon>Burkholderiales</taxon>
        <taxon>Burkholderiaceae</taxon>
        <taxon>Paraburkholderia</taxon>
    </lineage>
</organism>
<evidence type="ECO:0000313" key="2">
    <source>
        <dbReference type="Proteomes" id="UP000463700"/>
    </source>
</evidence>
<dbReference type="SUPFAM" id="SSF89000">
    <property type="entry name" value="post-HMGL domain-like"/>
    <property type="match status" value="1"/>
</dbReference>
<reference evidence="1 2" key="1">
    <citation type="journal article" date="2020" name="Int. J. Syst. Evol. Microbiol.">
        <title>Paraburkholderia madseniana sp. nov., a phenolic acid-degrading bacterium isolated from acidic forest soil.</title>
        <authorList>
            <person name="Wilhelm R.C."/>
            <person name="Murphy S.J.L."/>
            <person name="Feriancek N.M."/>
            <person name="Karasz D.C."/>
            <person name="DeRito C.M."/>
            <person name="Newman J.D."/>
            <person name="Buckley D.H."/>
        </authorList>
    </citation>
    <scope>NUCLEOTIDE SEQUENCE [LARGE SCALE GENOMIC DNA]</scope>
    <source>
        <strain evidence="1 2">RP11</strain>
    </source>
</reference>